<protein>
    <submittedName>
        <fullName evidence="1">Uncharacterized protein</fullName>
    </submittedName>
</protein>
<sequence length="63" mass="7581">MSYYTQAHYNEMLIEHETVSQMNENDVRRSYNADSKQDIIDIIEDEIRIYERLANEGEIRLTI</sequence>
<name>A0A5J4QPU7_9ZZZZ</name>
<comment type="caution">
    <text evidence="1">The sequence shown here is derived from an EMBL/GenBank/DDBJ whole genome shotgun (WGS) entry which is preliminary data.</text>
</comment>
<proteinExistence type="predicted"/>
<organism evidence="1">
    <name type="scientific">termite gut metagenome</name>
    <dbReference type="NCBI Taxonomy" id="433724"/>
    <lineage>
        <taxon>unclassified sequences</taxon>
        <taxon>metagenomes</taxon>
        <taxon>organismal metagenomes</taxon>
    </lineage>
</organism>
<dbReference type="AlphaFoldDB" id="A0A5J4QPU7"/>
<accession>A0A5J4QPU7</accession>
<gene>
    <name evidence="1" type="ORF">EZS27_027500</name>
</gene>
<dbReference type="EMBL" id="SNRY01002902">
    <property type="protein sequence ID" value="KAA6323014.1"/>
    <property type="molecule type" value="Genomic_DNA"/>
</dbReference>
<reference evidence="1" key="1">
    <citation type="submission" date="2019-03" db="EMBL/GenBank/DDBJ databases">
        <title>Single cell metagenomics reveals metabolic interactions within the superorganism composed of flagellate Streblomastix strix and complex community of Bacteroidetes bacteria on its surface.</title>
        <authorList>
            <person name="Treitli S.C."/>
            <person name="Kolisko M."/>
            <person name="Husnik F."/>
            <person name="Keeling P."/>
            <person name="Hampl V."/>
        </authorList>
    </citation>
    <scope>NUCLEOTIDE SEQUENCE</scope>
    <source>
        <strain evidence="1">STM</strain>
    </source>
</reference>
<evidence type="ECO:0000313" key="1">
    <source>
        <dbReference type="EMBL" id="KAA6323014.1"/>
    </source>
</evidence>